<dbReference type="PROSITE" id="PS51021">
    <property type="entry name" value="BAR"/>
    <property type="match status" value="1"/>
</dbReference>
<reference evidence="5 6" key="1">
    <citation type="journal article" date="2020" name="ISME J.">
        <title>Uncovering the hidden diversity of litter-decomposition mechanisms in mushroom-forming fungi.</title>
        <authorList>
            <person name="Floudas D."/>
            <person name="Bentzer J."/>
            <person name="Ahren D."/>
            <person name="Johansson T."/>
            <person name="Persson P."/>
            <person name="Tunlid A."/>
        </authorList>
    </citation>
    <scope>NUCLEOTIDE SEQUENCE [LARGE SCALE GENOMIC DNA]</scope>
    <source>
        <strain evidence="5 6">CBS 101986</strain>
    </source>
</reference>
<dbReference type="OrthoDB" id="446293at2759"/>
<dbReference type="PANTHER" id="PTHR47174">
    <property type="entry name" value="BRIDGING INTEGRATOR 3"/>
    <property type="match status" value="1"/>
</dbReference>
<comment type="subcellular location">
    <subcellularLocation>
        <location evidence="1">Cytoplasm</location>
        <location evidence="1">Cytoskeleton</location>
    </subcellularLocation>
</comment>
<dbReference type="GO" id="GO:0008289">
    <property type="term" value="F:lipid binding"/>
    <property type="evidence" value="ECO:0007669"/>
    <property type="project" value="TreeGrafter"/>
</dbReference>
<proteinExistence type="predicted"/>
<dbReference type="EMBL" id="JAACJJ010000028">
    <property type="protein sequence ID" value="KAF5321483.1"/>
    <property type="molecule type" value="Genomic_DNA"/>
</dbReference>
<organism evidence="5 6">
    <name type="scientific">Psilocybe cf. subviscida</name>
    <dbReference type="NCBI Taxonomy" id="2480587"/>
    <lineage>
        <taxon>Eukaryota</taxon>
        <taxon>Fungi</taxon>
        <taxon>Dikarya</taxon>
        <taxon>Basidiomycota</taxon>
        <taxon>Agaricomycotina</taxon>
        <taxon>Agaricomycetes</taxon>
        <taxon>Agaricomycetidae</taxon>
        <taxon>Agaricales</taxon>
        <taxon>Agaricineae</taxon>
        <taxon>Strophariaceae</taxon>
        <taxon>Psilocybe</taxon>
    </lineage>
</organism>
<evidence type="ECO:0000313" key="5">
    <source>
        <dbReference type="EMBL" id="KAF5321483.1"/>
    </source>
</evidence>
<dbReference type="GO" id="GO:0007015">
    <property type="term" value="P:actin filament organization"/>
    <property type="evidence" value="ECO:0007669"/>
    <property type="project" value="InterPro"/>
</dbReference>
<dbReference type="InterPro" id="IPR046982">
    <property type="entry name" value="BIN3/RVS161-like"/>
</dbReference>
<dbReference type="InterPro" id="IPR027267">
    <property type="entry name" value="AH/BAR_dom_sf"/>
</dbReference>
<dbReference type="InterPro" id="IPR004148">
    <property type="entry name" value="BAR_dom"/>
</dbReference>
<dbReference type="AlphaFoldDB" id="A0A8H5BEA7"/>
<dbReference type="GO" id="GO:0097320">
    <property type="term" value="P:plasma membrane tubulation"/>
    <property type="evidence" value="ECO:0007669"/>
    <property type="project" value="TreeGrafter"/>
</dbReference>
<dbReference type="GO" id="GO:0006897">
    <property type="term" value="P:endocytosis"/>
    <property type="evidence" value="ECO:0007669"/>
    <property type="project" value="InterPro"/>
</dbReference>
<dbReference type="Proteomes" id="UP000567179">
    <property type="component" value="Unassembled WGS sequence"/>
</dbReference>
<protein>
    <recommendedName>
        <fullName evidence="4">BAR domain-containing protein</fullName>
    </recommendedName>
</protein>
<dbReference type="SMART" id="SM00721">
    <property type="entry name" value="BAR"/>
    <property type="match status" value="1"/>
</dbReference>
<dbReference type="FunFam" id="1.20.1270.60:FF:000014">
    <property type="entry name" value="Protein hob3, variant"/>
    <property type="match status" value="1"/>
</dbReference>
<dbReference type="GO" id="GO:0043332">
    <property type="term" value="C:mating projection tip"/>
    <property type="evidence" value="ECO:0007669"/>
    <property type="project" value="TreeGrafter"/>
</dbReference>
<dbReference type="GO" id="GO:0051666">
    <property type="term" value="P:actin cortical patch localization"/>
    <property type="evidence" value="ECO:0007669"/>
    <property type="project" value="InterPro"/>
</dbReference>
<evidence type="ECO:0000313" key="6">
    <source>
        <dbReference type="Proteomes" id="UP000567179"/>
    </source>
</evidence>
<sequence>MSWAGFKKSVNRAGTTLMQKTGQIERTVDREFAEEETKYRTFEKECQTLQKDTKAYYDAMKAMTATQSRIGETLETFYGAADRTSDGAMAGHAYKRSVDDLDTTFTRELDTPFRTTTSEPLGKMCAYFPVVNEHIAKRNKKLLDYDSTRSKLKKLIDKPSEDPTKLPKASGLQAQQEADEAKEMFDLLNTQLIAELPQLLDLRVPYFDPSFEAMIRMQAKFAEEGYEKLSGVQRYFADNVRDDYAAGQLDAQVEGILQEMRELSICGGN</sequence>
<gene>
    <name evidence="5" type="ORF">D9619_001460</name>
</gene>
<dbReference type="GO" id="GO:1990528">
    <property type="term" value="C:Rvs161p-Rvs167p complex"/>
    <property type="evidence" value="ECO:0007669"/>
    <property type="project" value="TreeGrafter"/>
</dbReference>
<dbReference type="Gene3D" id="1.20.1270.60">
    <property type="entry name" value="Arfaptin homology (AH) domain/BAR domain"/>
    <property type="match status" value="1"/>
</dbReference>
<evidence type="ECO:0000259" key="4">
    <source>
        <dbReference type="PROSITE" id="PS51021"/>
    </source>
</evidence>
<accession>A0A8H5BEA7</accession>
<comment type="caution">
    <text evidence="5">The sequence shown here is derived from an EMBL/GenBank/DDBJ whole genome shotgun (WGS) entry which is preliminary data.</text>
</comment>
<dbReference type="CDD" id="cd07591">
    <property type="entry name" value="BAR_Rvs161p"/>
    <property type="match status" value="1"/>
</dbReference>
<dbReference type="PANTHER" id="PTHR47174:SF3">
    <property type="entry name" value="BRIDGING INTEGRATOR 3"/>
    <property type="match status" value="1"/>
</dbReference>
<feature type="domain" description="BAR" evidence="4">
    <location>
        <begin position="17"/>
        <end position="245"/>
    </location>
</feature>
<dbReference type="GO" id="GO:0030479">
    <property type="term" value="C:actin cortical patch"/>
    <property type="evidence" value="ECO:0007669"/>
    <property type="project" value="TreeGrafter"/>
</dbReference>
<name>A0A8H5BEA7_9AGAR</name>
<evidence type="ECO:0000256" key="2">
    <source>
        <dbReference type="ARBA" id="ARBA00022490"/>
    </source>
</evidence>
<dbReference type="InterPro" id="IPR037429">
    <property type="entry name" value="Rvs161/Hob3_BAR"/>
</dbReference>
<evidence type="ECO:0000256" key="1">
    <source>
        <dbReference type="ARBA" id="ARBA00004245"/>
    </source>
</evidence>
<keyword evidence="2" id="KW-0963">Cytoplasm</keyword>
<dbReference type="SUPFAM" id="SSF103657">
    <property type="entry name" value="BAR/IMD domain-like"/>
    <property type="match status" value="1"/>
</dbReference>
<dbReference type="Pfam" id="PF03114">
    <property type="entry name" value="BAR"/>
    <property type="match status" value="1"/>
</dbReference>
<dbReference type="GO" id="GO:0031097">
    <property type="term" value="C:medial cortex"/>
    <property type="evidence" value="ECO:0007669"/>
    <property type="project" value="TreeGrafter"/>
</dbReference>
<keyword evidence="3" id="KW-0206">Cytoskeleton</keyword>
<evidence type="ECO:0000256" key="3">
    <source>
        <dbReference type="ARBA" id="ARBA00023212"/>
    </source>
</evidence>
<keyword evidence="6" id="KW-1185">Reference proteome</keyword>